<dbReference type="SUPFAM" id="SSF52540">
    <property type="entry name" value="P-loop containing nucleoside triphosphate hydrolases"/>
    <property type="match status" value="1"/>
</dbReference>
<dbReference type="Gene3D" id="3.40.50.300">
    <property type="entry name" value="P-loop containing nucleotide triphosphate hydrolases"/>
    <property type="match status" value="1"/>
</dbReference>
<keyword evidence="6 8" id="KW-0067">ATP-binding</keyword>
<comment type="function">
    <text evidence="8">Phosphorylation of dTMP to form dTDP in both de novo and salvage pathways of dTTP synthesis.</text>
</comment>
<evidence type="ECO:0000256" key="1">
    <source>
        <dbReference type="ARBA" id="ARBA00009776"/>
    </source>
</evidence>
<dbReference type="Proteomes" id="UP000178529">
    <property type="component" value="Unassembled WGS sequence"/>
</dbReference>
<name>A0A1G2R850_9BACT</name>
<evidence type="ECO:0000259" key="9">
    <source>
        <dbReference type="Pfam" id="PF02223"/>
    </source>
</evidence>
<dbReference type="Pfam" id="PF02223">
    <property type="entry name" value="Thymidylate_kin"/>
    <property type="match status" value="1"/>
</dbReference>
<dbReference type="AlphaFoldDB" id="A0A1G2R850"/>
<comment type="catalytic activity">
    <reaction evidence="7 8">
        <text>dTMP + ATP = dTDP + ADP</text>
        <dbReference type="Rhea" id="RHEA:13517"/>
        <dbReference type="ChEBI" id="CHEBI:30616"/>
        <dbReference type="ChEBI" id="CHEBI:58369"/>
        <dbReference type="ChEBI" id="CHEBI:63528"/>
        <dbReference type="ChEBI" id="CHEBI:456216"/>
        <dbReference type="EC" id="2.7.4.9"/>
    </reaction>
</comment>
<dbReference type="InterPro" id="IPR027417">
    <property type="entry name" value="P-loop_NTPase"/>
</dbReference>
<keyword evidence="3 8" id="KW-0545">Nucleotide biosynthesis</keyword>
<dbReference type="PANTHER" id="PTHR10344:SF4">
    <property type="entry name" value="UMP-CMP KINASE 2, MITOCHONDRIAL"/>
    <property type="match status" value="1"/>
</dbReference>
<evidence type="ECO:0000256" key="5">
    <source>
        <dbReference type="ARBA" id="ARBA00022777"/>
    </source>
</evidence>
<evidence type="ECO:0000313" key="10">
    <source>
        <dbReference type="EMBL" id="OHA68738.1"/>
    </source>
</evidence>
<accession>A0A1G2R850</accession>
<evidence type="ECO:0000256" key="2">
    <source>
        <dbReference type="ARBA" id="ARBA00022679"/>
    </source>
</evidence>
<dbReference type="GO" id="GO:0005524">
    <property type="term" value="F:ATP binding"/>
    <property type="evidence" value="ECO:0007669"/>
    <property type="project" value="UniProtKB-UniRule"/>
</dbReference>
<evidence type="ECO:0000256" key="4">
    <source>
        <dbReference type="ARBA" id="ARBA00022741"/>
    </source>
</evidence>
<dbReference type="EMBL" id="MHTY01000016">
    <property type="protein sequence ID" value="OHA68738.1"/>
    <property type="molecule type" value="Genomic_DNA"/>
</dbReference>
<keyword evidence="5 8" id="KW-0418">Kinase</keyword>
<proteinExistence type="inferred from homology"/>
<keyword evidence="2 8" id="KW-0808">Transferase</keyword>
<dbReference type="InterPro" id="IPR018094">
    <property type="entry name" value="Thymidylate_kinase"/>
</dbReference>
<dbReference type="GO" id="GO:0006233">
    <property type="term" value="P:dTDP biosynthetic process"/>
    <property type="evidence" value="ECO:0007669"/>
    <property type="project" value="InterPro"/>
</dbReference>
<sequence length="201" mass="22989">MIQKNPYPGKFIVFEGLDGSGQSTQAALLRDFLLGQGKEVLLTKEPTQEGAAAKKIREIVVEKSVTASPQELQQLFTQNRAEHLDTVIIPALKLGTWVISDRYFFSTFAYGASQGVDLEWLIEQNQKFLLPDLTFLLKVSPAVCVERIQKRGKTITLFEEQEKLTKIWKAYETFPQRFENMHVINGEQLEEQVHQNIVMFL</sequence>
<dbReference type="PANTHER" id="PTHR10344">
    <property type="entry name" value="THYMIDYLATE KINASE"/>
    <property type="match status" value="1"/>
</dbReference>
<comment type="similarity">
    <text evidence="1 8">Belongs to the thymidylate kinase family.</text>
</comment>
<dbReference type="NCBIfam" id="TIGR00041">
    <property type="entry name" value="DTMP_kinase"/>
    <property type="match status" value="1"/>
</dbReference>
<gene>
    <name evidence="8" type="primary">tmk</name>
    <name evidence="10" type="ORF">A3J68_00070</name>
</gene>
<dbReference type="EC" id="2.7.4.9" evidence="8"/>
<protein>
    <recommendedName>
        <fullName evidence="8">Thymidylate kinase</fullName>
        <ecNumber evidence="8">2.7.4.9</ecNumber>
    </recommendedName>
    <alternativeName>
        <fullName evidence="8">dTMP kinase</fullName>
    </alternativeName>
</protein>
<dbReference type="InterPro" id="IPR039430">
    <property type="entry name" value="Thymidylate_kin-like_dom"/>
</dbReference>
<dbReference type="GO" id="GO:0006235">
    <property type="term" value="P:dTTP biosynthetic process"/>
    <property type="evidence" value="ECO:0007669"/>
    <property type="project" value="UniProtKB-UniRule"/>
</dbReference>
<evidence type="ECO:0000256" key="6">
    <source>
        <dbReference type="ARBA" id="ARBA00022840"/>
    </source>
</evidence>
<dbReference type="CDD" id="cd01672">
    <property type="entry name" value="TMPK"/>
    <property type="match status" value="1"/>
</dbReference>
<evidence type="ECO:0000256" key="3">
    <source>
        <dbReference type="ARBA" id="ARBA00022727"/>
    </source>
</evidence>
<comment type="caution">
    <text evidence="8">Lacks conserved residue(s) required for the propagation of feature annotation.</text>
</comment>
<evidence type="ECO:0000313" key="11">
    <source>
        <dbReference type="Proteomes" id="UP000178529"/>
    </source>
</evidence>
<evidence type="ECO:0000256" key="8">
    <source>
        <dbReference type="HAMAP-Rule" id="MF_00165"/>
    </source>
</evidence>
<feature type="domain" description="Thymidylate kinase-like" evidence="9">
    <location>
        <begin position="14"/>
        <end position="197"/>
    </location>
</feature>
<dbReference type="GO" id="GO:0006227">
    <property type="term" value="P:dUDP biosynthetic process"/>
    <property type="evidence" value="ECO:0007669"/>
    <property type="project" value="TreeGrafter"/>
</dbReference>
<comment type="caution">
    <text evidence="10">The sequence shown here is derived from an EMBL/GenBank/DDBJ whole genome shotgun (WGS) entry which is preliminary data.</text>
</comment>
<dbReference type="HAMAP" id="MF_00165">
    <property type="entry name" value="Thymidylate_kinase"/>
    <property type="match status" value="1"/>
</dbReference>
<evidence type="ECO:0000256" key="7">
    <source>
        <dbReference type="ARBA" id="ARBA00048743"/>
    </source>
</evidence>
<dbReference type="GO" id="GO:0004798">
    <property type="term" value="F:dTMP kinase activity"/>
    <property type="evidence" value="ECO:0007669"/>
    <property type="project" value="UniProtKB-UniRule"/>
</dbReference>
<dbReference type="GO" id="GO:0005737">
    <property type="term" value="C:cytoplasm"/>
    <property type="evidence" value="ECO:0007669"/>
    <property type="project" value="TreeGrafter"/>
</dbReference>
<reference evidence="10 11" key="1">
    <citation type="journal article" date="2016" name="Nat. Commun.">
        <title>Thousands of microbial genomes shed light on interconnected biogeochemical processes in an aquifer system.</title>
        <authorList>
            <person name="Anantharaman K."/>
            <person name="Brown C.T."/>
            <person name="Hug L.A."/>
            <person name="Sharon I."/>
            <person name="Castelle C.J."/>
            <person name="Probst A.J."/>
            <person name="Thomas B.C."/>
            <person name="Singh A."/>
            <person name="Wilkins M.J."/>
            <person name="Karaoz U."/>
            <person name="Brodie E.L."/>
            <person name="Williams K.H."/>
            <person name="Hubbard S.S."/>
            <person name="Banfield J.F."/>
        </authorList>
    </citation>
    <scope>NUCLEOTIDE SEQUENCE [LARGE SCALE GENOMIC DNA]</scope>
</reference>
<organism evidence="10 11">
    <name type="scientific">Candidatus Wildermuthbacteria bacterium RIFCSPHIGHO2_02_FULL_48_16</name>
    <dbReference type="NCBI Taxonomy" id="1802453"/>
    <lineage>
        <taxon>Bacteria</taxon>
        <taxon>Candidatus Wildermuthiibacteriota</taxon>
    </lineage>
</organism>
<keyword evidence="4 8" id="KW-0547">Nucleotide-binding</keyword>